<evidence type="ECO:0000256" key="2">
    <source>
        <dbReference type="ARBA" id="ARBA00004651"/>
    </source>
</evidence>
<dbReference type="PROSITE" id="PS50110">
    <property type="entry name" value="RESPONSE_REGULATORY"/>
    <property type="match status" value="2"/>
</dbReference>
<keyword evidence="4" id="KW-1003">Cell membrane</keyword>
<evidence type="ECO:0000313" key="20">
    <source>
        <dbReference type="Proteomes" id="UP000215002"/>
    </source>
</evidence>
<dbReference type="InterPro" id="IPR015943">
    <property type="entry name" value="WD40/YVTN_repeat-like_dom_sf"/>
</dbReference>
<dbReference type="CDD" id="cd17546">
    <property type="entry name" value="REC_hyHK_CKI1_RcsC-like"/>
    <property type="match status" value="1"/>
</dbReference>
<dbReference type="Pfam" id="PF00072">
    <property type="entry name" value="Response_reg"/>
    <property type="match status" value="2"/>
</dbReference>
<dbReference type="Pfam" id="PF02518">
    <property type="entry name" value="HATPase_c"/>
    <property type="match status" value="1"/>
</dbReference>
<evidence type="ECO:0000256" key="4">
    <source>
        <dbReference type="ARBA" id="ARBA00022475"/>
    </source>
</evidence>
<evidence type="ECO:0000256" key="6">
    <source>
        <dbReference type="ARBA" id="ARBA00022679"/>
    </source>
</evidence>
<dbReference type="InterPro" id="IPR011006">
    <property type="entry name" value="CheY-like_superfamily"/>
</dbReference>
<dbReference type="Pfam" id="PF07494">
    <property type="entry name" value="Reg_prop"/>
    <property type="match status" value="11"/>
</dbReference>
<dbReference type="InterPro" id="IPR013783">
    <property type="entry name" value="Ig-like_fold"/>
</dbReference>
<dbReference type="OrthoDB" id="9809670at2"/>
<proteinExistence type="predicted"/>
<dbReference type="Pfam" id="PF07495">
    <property type="entry name" value="Y_Y_Y"/>
    <property type="match status" value="1"/>
</dbReference>
<dbReference type="Gene3D" id="2.130.10.10">
    <property type="entry name" value="YVTN repeat-like/Quinoprotein amine dehydrogenase"/>
    <property type="match status" value="4"/>
</dbReference>
<dbReference type="Pfam" id="PF00512">
    <property type="entry name" value="HisKA"/>
    <property type="match status" value="1"/>
</dbReference>
<dbReference type="SMART" id="SM00448">
    <property type="entry name" value="REC"/>
    <property type="match status" value="2"/>
</dbReference>
<evidence type="ECO:0000256" key="5">
    <source>
        <dbReference type="ARBA" id="ARBA00022553"/>
    </source>
</evidence>
<dbReference type="InterPro" id="IPR001789">
    <property type="entry name" value="Sig_transdc_resp-reg_receiver"/>
</dbReference>
<dbReference type="CDD" id="cd00156">
    <property type="entry name" value="REC"/>
    <property type="match status" value="1"/>
</dbReference>
<dbReference type="SUPFAM" id="SSF52172">
    <property type="entry name" value="CheY-like"/>
    <property type="match status" value="2"/>
</dbReference>
<evidence type="ECO:0000256" key="13">
    <source>
        <dbReference type="ARBA" id="ARBA00023136"/>
    </source>
</evidence>
<feature type="domain" description="Response regulatory" evidence="18">
    <location>
        <begin position="1288"/>
        <end position="1403"/>
    </location>
</feature>
<protein>
    <recommendedName>
        <fullName evidence="3">histidine kinase</fullName>
        <ecNumber evidence="3">2.7.13.3</ecNumber>
    </recommendedName>
</protein>
<sequence length="1409" mass="157873">MPSVNANAKRYKPVKVTGFLLAFVFLIMPRIGYAQNESLKFEHMGSREGLSQINVNCIRQDSRGFMWIGTRNGLNRYDGYKFITFRNNSRDTNSISNNMITDLVEDHNGNIWLATQGGLNMYDRLSGRFKRYLHNDQDSKSLSNNLVNRLAIDKNGILWVATQNGGLDRYNIKQGGFQHHMHIDNDSTSISDNNARTIYIDSQDNLWVGTAVGGLNLYNRKNNTFSKLLGINPLNGIAAKNITCIFEDKQKHLWIGTQEDGLYVYDREKNAFKHYLHSDASPGTISSNAIYSLNNDENGNLWIGTENGGLCILNRETGKINTYLHDEIDNNSIIGNSIYGICKDASGNMWVGAFAGGINLFKKSTSNFKLYRHNSSPHSLSNNYVLDISEDRNKNIWIGTDGGGLNQFNPITGTFKNYKKPAAGKNGITGNYVLVSRQHKDGKIWIGTWGDGASVFDSKIGTFKNFKKDPARPQGIGGNNVYYMLHTRDGNTWLSLFNDGLDFYDHATGIFKHYKYNINNKNGPSSDRIYSLFEDKAGNLWIGTSDAGLELLDRKNDTFTHFKHDETRNSISNNGVTEIFEDSKNRLWLGTLSGLDLFNPKSGRFTIFTKKDGLPSDIIYAIREDTDGILWISTNGGITRFNTAEKSFTNYNTEDGIQDDEFKPHSALKADDGKLYFGGVNGFNVFFPQNIKKSAGFAPLVITGFQVFNKPVTVAQNSKDPSPLKQNITDTRSLELSYKQSVFSFEFASLDYSSTDRKQYAYKLEGFDDDWNFVGSKNTASYTNLPAGTYHVKLKYKNSDGVWSQITSPLEITIVPPFWLTWWFEILGSVLIIAAIYGLFKYRVRLIKKQKGVLEQQVKDRTESLAQLTISERKSREAAEKAKEEAEAAKEEAENANKAKSVFLATMSHEIRTPMNGVIGMATLLSNTQLTAEQQDYTETIKSSGDALLKVINDILDFTKIETGHMELEEHDFDLRECVESVLDIFSGKVAALNLDLVYQIAPNIPARIISDSLRLGQVLINLVGNAVKFTTRGEIFIDVKALKSNEKELVLEFTIRDTGIGIPKDKLSRLFKAFSQIDSSTTRKYGGTGLGLVISEKLVKLMGGAINVTSKTGLGTVFSFTINARPGNRTERTYVNLNLEDLKSKTILIVDDNATNRSILEIQLKQWQFTPLVAESGGEALNILNSGKTFDLVISDMNMPGMNGVELAKKIRSVKPAMRLILLSSIGNEQIRNDAGLFNVILTKPVKHHALYKHIIEQLKDITTAPHEMQPVSSQLSKEMAERHPMDILIAEDNFVNQKVILHILQKMGYNPDVAKNGHEVLDAVSKHNYDLILMDIQMPEMDGLEATGFIRQHLIDQPVIIAMTANAMTEDREACLKAGMNDYLSKPMKLGEIITMIEKWSGKKRKA</sequence>
<evidence type="ECO:0000256" key="10">
    <source>
        <dbReference type="ARBA" id="ARBA00022840"/>
    </source>
</evidence>
<keyword evidence="5 14" id="KW-0597">Phosphoprotein</keyword>
<dbReference type="InterPro" id="IPR004358">
    <property type="entry name" value="Sig_transdc_His_kin-like_C"/>
</dbReference>
<dbReference type="FunFam" id="2.60.40.10:FF:000791">
    <property type="entry name" value="Two-component system sensor histidine kinase/response regulator"/>
    <property type="match status" value="1"/>
</dbReference>
<gene>
    <name evidence="19" type="ORF">MuYL_4492</name>
</gene>
<evidence type="ECO:0000256" key="16">
    <source>
        <dbReference type="SAM" id="Phobius"/>
    </source>
</evidence>
<dbReference type="PANTHER" id="PTHR45339:SF1">
    <property type="entry name" value="HYBRID SIGNAL TRANSDUCTION HISTIDINE KINASE J"/>
    <property type="match status" value="1"/>
</dbReference>
<dbReference type="CDD" id="cd00082">
    <property type="entry name" value="HisKA"/>
    <property type="match status" value="1"/>
</dbReference>
<dbReference type="Proteomes" id="UP000215002">
    <property type="component" value="Chromosome"/>
</dbReference>
<keyword evidence="10" id="KW-0067">ATP-binding</keyword>
<keyword evidence="6" id="KW-0808">Transferase</keyword>
<dbReference type="InterPro" id="IPR011110">
    <property type="entry name" value="Reg_prop"/>
</dbReference>
<comment type="subcellular location">
    <subcellularLocation>
        <location evidence="2">Cell membrane</location>
        <topology evidence="2">Multi-pass membrane protein</topology>
    </subcellularLocation>
</comment>
<dbReference type="Gene3D" id="2.60.40.10">
    <property type="entry name" value="Immunoglobulins"/>
    <property type="match status" value="1"/>
</dbReference>
<dbReference type="PROSITE" id="PS50109">
    <property type="entry name" value="HIS_KIN"/>
    <property type="match status" value="1"/>
</dbReference>
<dbReference type="Gene3D" id="3.30.565.10">
    <property type="entry name" value="Histidine kinase-like ATPase, C-terminal domain"/>
    <property type="match status" value="1"/>
</dbReference>
<dbReference type="SUPFAM" id="SSF63829">
    <property type="entry name" value="Calcium-dependent phosphotriesterase"/>
    <property type="match status" value="2"/>
</dbReference>
<evidence type="ECO:0000256" key="3">
    <source>
        <dbReference type="ARBA" id="ARBA00012438"/>
    </source>
</evidence>
<dbReference type="GO" id="GO:0005886">
    <property type="term" value="C:plasma membrane"/>
    <property type="evidence" value="ECO:0007669"/>
    <property type="project" value="UniProtKB-SubCell"/>
</dbReference>
<evidence type="ECO:0000313" key="19">
    <source>
        <dbReference type="EMBL" id="ASU36377.1"/>
    </source>
</evidence>
<evidence type="ECO:0000256" key="9">
    <source>
        <dbReference type="ARBA" id="ARBA00022777"/>
    </source>
</evidence>
<keyword evidence="11 16" id="KW-1133">Transmembrane helix</keyword>
<dbReference type="SMART" id="SM00387">
    <property type="entry name" value="HATPase_c"/>
    <property type="match status" value="1"/>
</dbReference>
<dbReference type="RefSeq" id="WP_094572405.1">
    <property type="nucleotide sequence ID" value="NZ_CP022743.1"/>
</dbReference>
<feature type="modified residue" description="4-aspartylphosphate" evidence="14">
    <location>
        <position position="1197"/>
    </location>
</feature>
<dbReference type="KEGG" id="muc:MuYL_4492"/>
<keyword evidence="20" id="KW-1185">Reference proteome</keyword>
<keyword evidence="13 16" id="KW-0472">Membrane</keyword>
<dbReference type="SUPFAM" id="SSF55874">
    <property type="entry name" value="ATPase domain of HSP90 chaperone/DNA topoisomerase II/histidine kinase"/>
    <property type="match status" value="1"/>
</dbReference>
<feature type="modified residue" description="4-aspartylphosphate" evidence="14">
    <location>
        <position position="1337"/>
    </location>
</feature>
<comment type="catalytic activity">
    <reaction evidence="1">
        <text>ATP + protein L-histidine = ADP + protein N-phospho-L-histidine.</text>
        <dbReference type="EC" id="2.7.13.3"/>
    </reaction>
</comment>
<dbReference type="GO" id="GO:0005524">
    <property type="term" value="F:ATP binding"/>
    <property type="evidence" value="ECO:0007669"/>
    <property type="project" value="UniProtKB-KW"/>
</dbReference>
<name>A0A223P2N5_9SPHI</name>
<reference evidence="19 20" key="1">
    <citation type="submission" date="2017-08" db="EMBL/GenBank/DDBJ databases">
        <title>Complete genome sequence of Mucilaginibacter sp. strain BJC16-A31.</title>
        <authorList>
            <consortium name="Henan University of Science and Technology"/>
            <person name="You X."/>
        </authorList>
    </citation>
    <scope>NUCLEOTIDE SEQUENCE [LARGE SCALE GENOMIC DNA]</scope>
    <source>
        <strain evidence="19 20">BJC16-A31</strain>
    </source>
</reference>
<dbReference type="Gene3D" id="3.40.50.2300">
    <property type="match status" value="2"/>
</dbReference>
<evidence type="ECO:0000256" key="11">
    <source>
        <dbReference type="ARBA" id="ARBA00022989"/>
    </source>
</evidence>
<organism evidence="19 20">
    <name type="scientific">Mucilaginibacter xinganensis</name>
    <dbReference type="NCBI Taxonomy" id="1234841"/>
    <lineage>
        <taxon>Bacteria</taxon>
        <taxon>Pseudomonadati</taxon>
        <taxon>Bacteroidota</taxon>
        <taxon>Sphingobacteriia</taxon>
        <taxon>Sphingobacteriales</taxon>
        <taxon>Sphingobacteriaceae</taxon>
        <taxon>Mucilaginibacter</taxon>
    </lineage>
</organism>
<dbReference type="InterPro" id="IPR036097">
    <property type="entry name" value="HisK_dim/P_sf"/>
</dbReference>
<accession>A0A223P2N5</accession>
<feature type="domain" description="Response regulatory" evidence="18">
    <location>
        <begin position="1147"/>
        <end position="1260"/>
    </location>
</feature>
<keyword evidence="15" id="KW-0175">Coiled coil</keyword>
<dbReference type="InterPro" id="IPR036890">
    <property type="entry name" value="HATPase_C_sf"/>
</dbReference>
<feature type="coiled-coil region" evidence="15">
    <location>
        <begin position="865"/>
        <end position="901"/>
    </location>
</feature>
<dbReference type="SUPFAM" id="SSF101898">
    <property type="entry name" value="NHL repeat"/>
    <property type="match status" value="1"/>
</dbReference>
<evidence type="ECO:0000256" key="8">
    <source>
        <dbReference type="ARBA" id="ARBA00022741"/>
    </source>
</evidence>
<dbReference type="InterPro" id="IPR003594">
    <property type="entry name" value="HATPase_dom"/>
</dbReference>
<dbReference type="GO" id="GO:0000155">
    <property type="term" value="F:phosphorelay sensor kinase activity"/>
    <property type="evidence" value="ECO:0007669"/>
    <property type="project" value="InterPro"/>
</dbReference>
<dbReference type="CDD" id="cd16922">
    <property type="entry name" value="HATPase_EvgS-ArcB-TorS-like"/>
    <property type="match status" value="1"/>
</dbReference>
<dbReference type="FunFam" id="1.10.287.130:FF:000003">
    <property type="entry name" value="Histidine kinase"/>
    <property type="match status" value="1"/>
</dbReference>
<evidence type="ECO:0000256" key="12">
    <source>
        <dbReference type="ARBA" id="ARBA00023012"/>
    </source>
</evidence>
<keyword evidence="9 19" id="KW-0418">Kinase</keyword>
<evidence type="ECO:0000256" key="7">
    <source>
        <dbReference type="ARBA" id="ARBA00022692"/>
    </source>
</evidence>
<keyword evidence="12" id="KW-0902">Two-component regulatory system</keyword>
<dbReference type="FunFam" id="3.30.565.10:FF:000010">
    <property type="entry name" value="Sensor histidine kinase RcsC"/>
    <property type="match status" value="1"/>
</dbReference>
<evidence type="ECO:0000256" key="14">
    <source>
        <dbReference type="PROSITE-ProRule" id="PRU00169"/>
    </source>
</evidence>
<evidence type="ECO:0000256" key="15">
    <source>
        <dbReference type="SAM" id="Coils"/>
    </source>
</evidence>
<dbReference type="PANTHER" id="PTHR45339">
    <property type="entry name" value="HYBRID SIGNAL TRANSDUCTION HISTIDINE KINASE J"/>
    <property type="match status" value="1"/>
</dbReference>
<dbReference type="CDD" id="cd00146">
    <property type="entry name" value="PKD"/>
    <property type="match status" value="1"/>
</dbReference>
<dbReference type="InterPro" id="IPR005467">
    <property type="entry name" value="His_kinase_dom"/>
</dbReference>
<dbReference type="Gene3D" id="1.10.287.130">
    <property type="match status" value="1"/>
</dbReference>
<dbReference type="SUPFAM" id="SSF47384">
    <property type="entry name" value="Homodimeric domain of signal transducing histidine kinase"/>
    <property type="match status" value="1"/>
</dbReference>
<dbReference type="EC" id="2.7.13.3" evidence="3"/>
<dbReference type="SMART" id="SM00388">
    <property type="entry name" value="HisKA"/>
    <property type="match status" value="1"/>
</dbReference>
<evidence type="ECO:0000259" key="17">
    <source>
        <dbReference type="PROSITE" id="PS50109"/>
    </source>
</evidence>
<dbReference type="InterPro" id="IPR011123">
    <property type="entry name" value="Y_Y_Y"/>
</dbReference>
<evidence type="ECO:0000259" key="18">
    <source>
        <dbReference type="PROSITE" id="PS50110"/>
    </source>
</evidence>
<feature type="transmembrane region" description="Helical" evidence="16">
    <location>
        <begin position="819"/>
        <end position="840"/>
    </location>
</feature>
<keyword evidence="8" id="KW-0547">Nucleotide-binding</keyword>
<dbReference type="PRINTS" id="PR00344">
    <property type="entry name" value="BCTRLSENSOR"/>
</dbReference>
<feature type="domain" description="Histidine kinase" evidence="17">
    <location>
        <begin position="906"/>
        <end position="1127"/>
    </location>
</feature>
<keyword evidence="7 16" id="KW-0812">Transmembrane</keyword>
<dbReference type="EMBL" id="CP022743">
    <property type="protein sequence ID" value="ASU36377.1"/>
    <property type="molecule type" value="Genomic_DNA"/>
</dbReference>
<evidence type="ECO:0000256" key="1">
    <source>
        <dbReference type="ARBA" id="ARBA00000085"/>
    </source>
</evidence>
<dbReference type="InterPro" id="IPR003661">
    <property type="entry name" value="HisK_dim/P_dom"/>
</dbReference>